<dbReference type="AlphaFoldDB" id="A0A1P8JXG8"/>
<dbReference type="KEGG" id="rhy:RD110_15580"/>
<dbReference type="EMBL" id="CP019236">
    <property type="protein sequence ID" value="APW38443.1"/>
    <property type="molecule type" value="Genomic_DNA"/>
</dbReference>
<dbReference type="OrthoDB" id="8565266at2"/>
<sequence>MSRTVQQAIDSARLTINDKDASRFANADMVGFLVDGLNYARQIRPDLFLGNFGTDIDTLVLTAPLPITSQYFRPMVDYLIGRCEMTDDEYASSGRAELMAKLSTGFLT</sequence>
<keyword evidence="2" id="KW-1185">Reference proteome</keyword>
<name>A0A1P8JXG8_9BURK</name>
<dbReference type="RefSeq" id="WP_076200322.1">
    <property type="nucleotide sequence ID" value="NZ_CP019236.1"/>
</dbReference>
<dbReference type="Proteomes" id="UP000186609">
    <property type="component" value="Chromosome"/>
</dbReference>
<accession>A0A1P8JXG8</accession>
<organism evidence="1 2">
    <name type="scientific">Rhodoferax koreensis</name>
    <dbReference type="NCBI Taxonomy" id="1842727"/>
    <lineage>
        <taxon>Bacteria</taxon>
        <taxon>Pseudomonadati</taxon>
        <taxon>Pseudomonadota</taxon>
        <taxon>Betaproteobacteria</taxon>
        <taxon>Burkholderiales</taxon>
        <taxon>Comamonadaceae</taxon>
        <taxon>Rhodoferax</taxon>
    </lineage>
</organism>
<dbReference type="STRING" id="1842727.RD110_15580"/>
<proteinExistence type="predicted"/>
<protein>
    <submittedName>
        <fullName evidence="1">Uncharacterized protein</fullName>
    </submittedName>
</protein>
<reference evidence="1 2" key="1">
    <citation type="submission" date="2017-01" db="EMBL/GenBank/DDBJ databases">
        <authorList>
            <person name="Mah S.A."/>
            <person name="Swanson W.J."/>
            <person name="Moy G.W."/>
            <person name="Vacquier V.D."/>
        </authorList>
    </citation>
    <scope>NUCLEOTIDE SEQUENCE [LARGE SCALE GENOMIC DNA]</scope>
    <source>
        <strain evidence="1 2">DCY110</strain>
    </source>
</reference>
<gene>
    <name evidence="1" type="ORF">RD110_15580</name>
</gene>
<evidence type="ECO:0000313" key="2">
    <source>
        <dbReference type="Proteomes" id="UP000186609"/>
    </source>
</evidence>
<evidence type="ECO:0000313" key="1">
    <source>
        <dbReference type="EMBL" id="APW38443.1"/>
    </source>
</evidence>